<comment type="caution">
    <text evidence="1">The sequence shown here is derived from an EMBL/GenBank/DDBJ whole genome shotgun (WGS) entry which is preliminary data.</text>
</comment>
<accession>A0AA39GVB6</accession>
<dbReference type="AlphaFoldDB" id="A0AA39GVB6"/>
<dbReference type="EMBL" id="JAUCMV010000005">
    <property type="protein sequence ID" value="KAK0394245.1"/>
    <property type="molecule type" value="Genomic_DNA"/>
</dbReference>
<evidence type="ECO:0000313" key="1">
    <source>
        <dbReference type="EMBL" id="KAK0394245.1"/>
    </source>
</evidence>
<dbReference type="Proteomes" id="UP001175271">
    <property type="component" value="Unassembled WGS sequence"/>
</dbReference>
<reference evidence="1" key="1">
    <citation type="submission" date="2023-06" db="EMBL/GenBank/DDBJ databases">
        <title>Genomic analysis of the entomopathogenic nematode Steinernema hermaphroditum.</title>
        <authorList>
            <person name="Schwarz E.M."/>
            <person name="Heppert J.K."/>
            <person name="Baniya A."/>
            <person name="Schwartz H.T."/>
            <person name="Tan C.-H."/>
            <person name="Antoshechkin I."/>
            <person name="Sternberg P.W."/>
            <person name="Goodrich-Blair H."/>
            <person name="Dillman A.R."/>
        </authorList>
    </citation>
    <scope>NUCLEOTIDE SEQUENCE</scope>
    <source>
        <strain evidence="1">PS9179</strain>
        <tissue evidence="1">Whole animal</tissue>
    </source>
</reference>
<name>A0AA39GVB6_9BILA</name>
<gene>
    <name evidence="1" type="ORF">QR680_000648</name>
</gene>
<sequence>MNLVSCVFIESVIHQLHWQTVDSLSRIVSNVGALARQYADNRMDVMLFVWGSSYKIAVKSCKDHTPGPSTAVLKSPKYVYKFMVLVQSTDWFEETCEMRKALIRQIAPLMSAAVELWLVIYDADPMTFLEYMPHFRPSFVYLHARLSVQQHSKLLSVVTHNLHTVHAAPSLQNEITKFSSAFLKQLMLNTRKEYILNVHCQTLFAPIVDLWLNDPELLAGTRVVVHQDVLLDENVYERRERNEDALRKYYMEGTAHYQAEHSSRMHRVAVNYFDEKERPANESPCLLYLYQLVTPFELYFDRIHGDFV</sequence>
<protein>
    <submittedName>
        <fullName evidence="1">Uncharacterized protein</fullName>
    </submittedName>
</protein>
<proteinExistence type="predicted"/>
<evidence type="ECO:0000313" key="2">
    <source>
        <dbReference type="Proteomes" id="UP001175271"/>
    </source>
</evidence>
<keyword evidence="2" id="KW-1185">Reference proteome</keyword>
<organism evidence="1 2">
    <name type="scientific">Steinernema hermaphroditum</name>
    <dbReference type="NCBI Taxonomy" id="289476"/>
    <lineage>
        <taxon>Eukaryota</taxon>
        <taxon>Metazoa</taxon>
        <taxon>Ecdysozoa</taxon>
        <taxon>Nematoda</taxon>
        <taxon>Chromadorea</taxon>
        <taxon>Rhabditida</taxon>
        <taxon>Tylenchina</taxon>
        <taxon>Panagrolaimomorpha</taxon>
        <taxon>Strongyloidoidea</taxon>
        <taxon>Steinernematidae</taxon>
        <taxon>Steinernema</taxon>
    </lineage>
</organism>